<proteinExistence type="predicted"/>
<protein>
    <submittedName>
        <fullName evidence="1">Alpha-D-ribose 1-methylphosphonate 5-triphosphate synthase subunit PhnH</fullName>
    </submittedName>
</protein>
<reference evidence="1 2" key="1">
    <citation type="submission" date="2018-03" db="EMBL/GenBank/DDBJ databases">
        <title>Genomic Encyclopedia of Archaeal and Bacterial Type Strains, Phase II (KMG-II): from individual species to whole genera.</title>
        <authorList>
            <person name="Goeker M."/>
        </authorList>
    </citation>
    <scope>NUCLEOTIDE SEQUENCE [LARGE SCALE GENOMIC DNA]</scope>
    <source>
        <strain evidence="1 2">DSM 100673</strain>
    </source>
</reference>
<dbReference type="GO" id="GO:0019634">
    <property type="term" value="P:organic phosphonate metabolic process"/>
    <property type="evidence" value="ECO:0007669"/>
    <property type="project" value="InterPro"/>
</dbReference>
<organism evidence="1 2">
    <name type="scientific">Shimia abyssi</name>
    <dbReference type="NCBI Taxonomy" id="1662395"/>
    <lineage>
        <taxon>Bacteria</taxon>
        <taxon>Pseudomonadati</taxon>
        <taxon>Pseudomonadota</taxon>
        <taxon>Alphaproteobacteria</taxon>
        <taxon>Rhodobacterales</taxon>
        <taxon>Roseobacteraceae</taxon>
    </lineage>
</organism>
<dbReference type="PIRSF" id="PIRSF020680">
    <property type="entry name" value="PhnH"/>
    <property type="match status" value="1"/>
</dbReference>
<name>A0A2P8F731_9RHOB</name>
<dbReference type="AlphaFoldDB" id="A0A2P8F731"/>
<dbReference type="Pfam" id="PF05845">
    <property type="entry name" value="PhnH"/>
    <property type="match status" value="1"/>
</dbReference>
<accession>A0A2P8F731</accession>
<evidence type="ECO:0000313" key="2">
    <source>
        <dbReference type="Proteomes" id="UP000240418"/>
    </source>
</evidence>
<dbReference type="RefSeq" id="WP_106610022.1">
    <property type="nucleotide sequence ID" value="NZ_PYGJ01000017.1"/>
</dbReference>
<dbReference type="OrthoDB" id="9814509at2"/>
<evidence type="ECO:0000313" key="1">
    <source>
        <dbReference type="EMBL" id="PSL17520.1"/>
    </source>
</evidence>
<dbReference type="Proteomes" id="UP000240418">
    <property type="component" value="Unassembled WGS sequence"/>
</dbReference>
<dbReference type="Gene3D" id="3.40.50.11310">
    <property type="entry name" value="Bacterial phosphonate metabolism protein PhnH"/>
    <property type="match status" value="1"/>
</dbReference>
<dbReference type="InterPro" id="IPR008772">
    <property type="entry name" value="Phosphonate_metab_PhnH"/>
</dbReference>
<gene>
    <name evidence="1" type="ORF">CLV88_11784</name>
</gene>
<comment type="caution">
    <text evidence="1">The sequence shown here is derived from an EMBL/GenBank/DDBJ whole genome shotgun (WGS) entry which is preliminary data.</text>
</comment>
<dbReference type="EMBL" id="PYGJ01000017">
    <property type="protein sequence ID" value="PSL17520.1"/>
    <property type="molecule type" value="Genomic_DNA"/>
</dbReference>
<sequence length="189" mass="19834">MNADALKGGFANAPVGAAHGFRAAMNAMARPGKIEVVAGAVPPAPMSAAAGVLLLTLCDPETPVYLAGAHDCEAVRQWIAFHVGAPLIRPERAVFALGTWDALAPLDQFAIGTAEYPDRSATVIVEQLELVAEGAVLRGPGIKDTARLGLPDVSVFQRNAMMFPLGLDFFFTAKDRLVALPRTTKVEAG</sequence>
<dbReference type="InterPro" id="IPR038058">
    <property type="entry name" value="PhnH-like_sp"/>
</dbReference>
<dbReference type="NCBIfam" id="TIGR03292">
    <property type="entry name" value="PhnH_redo"/>
    <property type="match status" value="1"/>
</dbReference>
<keyword evidence="2" id="KW-1185">Reference proteome</keyword>
<dbReference type="SUPFAM" id="SSF159709">
    <property type="entry name" value="PhnH-like"/>
    <property type="match status" value="1"/>
</dbReference>